<dbReference type="Pfam" id="PF13360">
    <property type="entry name" value="PQQ_2"/>
    <property type="match status" value="1"/>
</dbReference>
<dbReference type="OrthoDB" id="1885452at2"/>
<keyword evidence="1" id="KW-0732">Signal</keyword>
<dbReference type="PANTHER" id="PTHR34512">
    <property type="entry name" value="CELL SURFACE PROTEIN"/>
    <property type="match status" value="1"/>
</dbReference>
<organism evidence="3 4">
    <name type="scientific">Ruminococcus albus</name>
    <dbReference type="NCBI Taxonomy" id="1264"/>
    <lineage>
        <taxon>Bacteria</taxon>
        <taxon>Bacillati</taxon>
        <taxon>Bacillota</taxon>
        <taxon>Clostridia</taxon>
        <taxon>Eubacteriales</taxon>
        <taxon>Oscillospiraceae</taxon>
        <taxon>Ruminococcus</taxon>
    </lineage>
</organism>
<dbReference type="GO" id="GO:0000272">
    <property type="term" value="P:polysaccharide catabolic process"/>
    <property type="evidence" value="ECO:0007669"/>
    <property type="project" value="InterPro"/>
</dbReference>
<dbReference type="PROSITE" id="PS51766">
    <property type="entry name" value="DOCKERIN"/>
    <property type="match status" value="1"/>
</dbReference>
<proteinExistence type="predicted"/>
<dbReference type="PROSITE" id="PS00018">
    <property type="entry name" value="EF_HAND_1"/>
    <property type="match status" value="1"/>
</dbReference>
<dbReference type="Gene3D" id="2.130.10.10">
    <property type="entry name" value="YVTN repeat-like/Quinoprotein amine dehydrogenase"/>
    <property type="match status" value="1"/>
</dbReference>
<dbReference type="Gene3D" id="1.10.1330.10">
    <property type="entry name" value="Dockerin domain"/>
    <property type="match status" value="1"/>
</dbReference>
<dbReference type="EMBL" id="FOKQ01000010">
    <property type="protein sequence ID" value="SFC31263.1"/>
    <property type="molecule type" value="Genomic_DNA"/>
</dbReference>
<dbReference type="AlphaFoldDB" id="A0A1I1IC33"/>
<dbReference type="CDD" id="cd14256">
    <property type="entry name" value="Dockerin_I"/>
    <property type="match status" value="1"/>
</dbReference>
<dbReference type="Pfam" id="PF00404">
    <property type="entry name" value="Dockerin_1"/>
    <property type="match status" value="1"/>
</dbReference>
<dbReference type="InterPro" id="IPR018391">
    <property type="entry name" value="PQQ_b-propeller_rpt"/>
</dbReference>
<dbReference type="InterPro" id="IPR002105">
    <property type="entry name" value="Dockerin_1_rpt"/>
</dbReference>
<dbReference type="InterPro" id="IPR002372">
    <property type="entry name" value="PQQ_rpt_dom"/>
</dbReference>
<dbReference type="InterPro" id="IPR018247">
    <property type="entry name" value="EF_Hand_1_Ca_BS"/>
</dbReference>
<dbReference type="InterPro" id="IPR016134">
    <property type="entry name" value="Dockerin_dom"/>
</dbReference>
<accession>A0A1I1IC33</accession>
<evidence type="ECO:0000313" key="4">
    <source>
        <dbReference type="Proteomes" id="UP000182192"/>
    </source>
</evidence>
<feature type="signal peptide" evidence="1">
    <location>
        <begin position="1"/>
        <end position="28"/>
    </location>
</feature>
<sequence length="624" mass="67319">MKKTSAKILSAFCAALMTVNAAAISSFAEGKTLAPDFKKADDAVLYWATQVGEDKMMWSDAPTGFAVADNGFIYICSADSIIKIDKYTGEKVASGKMAGAAMYATKGPAYADGKVFMALDGGMIQAFDADTLTSLWVYKNKNGGKPTCDIVYNEGNIYTGFWNSEETDADFVKINVTTDDETSTDEDKFADWEYTNKGGYYWTNAVVHDGKVTFGKENGESGTNEVGNFNDLIILDDATGKRVAISGLARDDVRSKMVLKDGVLYYTARNGGIYTLNSEGSGCGLDIVGRLKLSNYKCTCTPIVENGRIYVTLNAQGWDDYNGSLIVVLDAVEEKDGSIRPEIAYTVETAAACQVEGVFAGVDDEGYNVIYYVENGMSGTVRKLRDKAGMTAPVDAVDETDAAGNTHTCIPAVFRPQGEHAQCCSVDPIYDEETGLLYIRYDSFNLVAIGEAAELDISCPDITIHPNGVKTFVFMADETPTDQEYTVDITKGPKKTIGDITAKDLTFSVDKFTADDEVLTASFAYGLYDGNGAKVSASSDIDIIVAETEDQYKRALAQKGDVNGDGKINVTDITKLAAHVKGKKILDKYSLNAADVNGDKSVNVTDIVVTAAQVKGKRLIKTER</sequence>
<dbReference type="RefSeq" id="WP_074960967.1">
    <property type="nucleotide sequence ID" value="NZ_FOKQ01000010.1"/>
</dbReference>
<dbReference type="InterPro" id="IPR036439">
    <property type="entry name" value="Dockerin_dom_sf"/>
</dbReference>
<protein>
    <submittedName>
        <fullName evidence="3">Outer membrane protein assembly factor BamB, contains PQQ-like beta-propeller repeat</fullName>
    </submittedName>
</protein>
<dbReference type="PANTHER" id="PTHR34512:SF30">
    <property type="entry name" value="OUTER MEMBRANE PROTEIN ASSEMBLY FACTOR BAMB"/>
    <property type="match status" value="1"/>
</dbReference>
<dbReference type="SUPFAM" id="SSF63446">
    <property type="entry name" value="Type I dockerin domain"/>
    <property type="match status" value="1"/>
</dbReference>
<dbReference type="InterPro" id="IPR011047">
    <property type="entry name" value="Quinoprotein_ADH-like_sf"/>
</dbReference>
<feature type="domain" description="Dockerin" evidence="2">
    <location>
        <begin position="555"/>
        <end position="621"/>
    </location>
</feature>
<dbReference type="GO" id="GO:0004553">
    <property type="term" value="F:hydrolase activity, hydrolyzing O-glycosyl compounds"/>
    <property type="evidence" value="ECO:0007669"/>
    <property type="project" value="InterPro"/>
</dbReference>
<dbReference type="SUPFAM" id="SSF50998">
    <property type="entry name" value="Quinoprotein alcohol dehydrogenase-like"/>
    <property type="match status" value="1"/>
</dbReference>
<dbReference type="Proteomes" id="UP000182192">
    <property type="component" value="Unassembled WGS sequence"/>
</dbReference>
<dbReference type="SMART" id="SM00564">
    <property type="entry name" value="PQQ"/>
    <property type="match status" value="3"/>
</dbReference>
<evidence type="ECO:0000256" key="1">
    <source>
        <dbReference type="SAM" id="SignalP"/>
    </source>
</evidence>
<gene>
    <name evidence="3" type="ORF">SAMN02910406_01509</name>
</gene>
<name>A0A1I1IC33_RUMAL</name>
<evidence type="ECO:0000259" key="2">
    <source>
        <dbReference type="PROSITE" id="PS51766"/>
    </source>
</evidence>
<evidence type="ECO:0000313" key="3">
    <source>
        <dbReference type="EMBL" id="SFC31263.1"/>
    </source>
</evidence>
<dbReference type="InterPro" id="IPR015943">
    <property type="entry name" value="WD40/YVTN_repeat-like_dom_sf"/>
</dbReference>
<feature type="chain" id="PRO_5039010449" evidence="1">
    <location>
        <begin position="29"/>
        <end position="624"/>
    </location>
</feature>
<reference evidence="3 4" key="1">
    <citation type="submission" date="2016-10" db="EMBL/GenBank/DDBJ databases">
        <authorList>
            <person name="de Groot N.N."/>
        </authorList>
    </citation>
    <scope>NUCLEOTIDE SEQUENCE [LARGE SCALE GENOMIC DNA]</scope>
    <source>
        <strain evidence="3 4">AR67</strain>
    </source>
</reference>